<dbReference type="InterPro" id="IPR026444">
    <property type="entry name" value="Secre_tail"/>
</dbReference>
<keyword evidence="6" id="KW-1185">Reference proteome</keyword>
<evidence type="ECO:0000259" key="4">
    <source>
        <dbReference type="SMART" id="SM00642"/>
    </source>
</evidence>
<dbReference type="Pfam" id="PF18962">
    <property type="entry name" value="Por_Secre_tail"/>
    <property type="match status" value="1"/>
</dbReference>
<dbReference type="CDD" id="cd11350">
    <property type="entry name" value="AmyAc_4"/>
    <property type="match status" value="1"/>
</dbReference>
<dbReference type="SUPFAM" id="SSF81296">
    <property type="entry name" value="E set domains"/>
    <property type="match status" value="1"/>
</dbReference>
<feature type="chain" id="PRO_5015711293" evidence="3">
    <location>
        <begin position="19"/>
        <end position="967"/>
    </location>
</feature>
<evidence type="ECO:0000313" key="6">
    <source>
        <dbReference type="Proteomes" id="UP000238426"/>
    </source>
</evidence>
<evidence type="ECO:0000256" key="2">
    <source>
        <dbReference type="ARBA" id="ARBA00022729"/>
    </source>
</evidence>
<evidence type="ECO:0000256" key="3">
    <source>
        <dbReference type="SAM" id="SignalP"/>
    </source>
</evidence>
<keyword evidence="2 3" id="KW-0732">Signal</keyword>
<dbReference type="Proteomes" id="UP000238426">
    <property type="component" value="Unassembled WGS sequence"/>
</dbReference>
<dbReference type="Gene3D" id="2.60.40.10">
    <property type="entry name" value="Immunoglobulins"/>
    <property type="match status" value="1"/>
</dbReference>
<dbReference type="InterPro" id="IPR017853">
    <property type="entry name" value="GH"/>
</dbReference>
<dbReference type="SMART" id="SM00642">
    <property type="entry name" value="Aamy"/>
    <property type="match status" value="1"/>
</dbReference>
<sequence length="967" mass="108388">MIKKILFFVFALPLFALAQQQNITYSVSPTVFEENQSITITVNGNSINESLWNVTNNELYIWSWSYDLNLDNIQGCPTNGDWTDSSNSSNPSANRFSYNAGTDTYTISFIPNAFYARNGIGRIGFLVKAKNGTGDKKSQDILVNVGAFQVALTAPAQNSTTILNSGGSLPITANNTGGNATYVLKANGTTINTQTNITNYSYTDTNITQNKEYSLEVTYLGVTKIKTFSALVDPGSSFQVLSGNYVDGINYDPADPTKATLLLYAEGKDFVYVAGSFNNYQPNSTYAMKRDPSRNNRFWITLTGLTPGQIETYQYWVVDKTPVTNSPKLVKTADPYSKLVLSPFDDPFIPASTYPNLPAYPAGQQREVTVLQTNQTPYNWQVTNFVKPKKEDLIIYEVLVRDFDGDRNYQDLIDRIQYFKNLNINAIQLMPVMEYEGNESWGYNTSFHLATDKFYGTQNKLKEFIDVCHQNGIAVILDVALNHAFGRNPMVRMWMDDPDNDGWGEPSSENPYFNQVAKHSYSVGSDFDHSNSFTKIYTKRVIDYWINEFKIDGFRWDLTKGFTQNCSASNEACTNAYQADRVAVLQEYASYSWNIDPTHYVIFEHLGIDAEEQAWANFRVSGESDGIPKGVMMWGKMTDQYNQLTMGYASNTDFNRMGHVSRGFSNKRLIGYAESHDEERLMYKNVQFGNATNSSHNVTNLNVALSRMSALGAVTLTIPGPKMIWHFGALGMENSIFTCSNGTVNDPSGSNGDCKLDTKPQPQWTNNWLGNTERLKIYNDWARINALKTNEDVFEGNYTINSGSLTPKIYINNPNLSSSSLKDVVIIANFNVVSENVQPFFPYTGNWYDLMDATGNTVLNVTNTSDAITLAPGEFRIYGNQQQSLGVNSIVLEPKFFLTPNPAKSSFTLNTKVESVEIYSLAGKLVKQFKNPINADYIYNIDELSQGMYLVRVSNNDTTISLKLIKS</sequence>
<dbReference type="PANTHER" id="PTHR43002">
    <property type="entry name" value="GLYCOGEN DEBRANCHING ENZYME"/>
    <property type="match status" value="1"/>
</dbReference>
<organism evidence="5 6">
    <name type="scientific">Aurantibacter aestuarii</name>
    <dbReference type="NCBI Taxonomy" id="1266046"/>
    <lineage>
        <taxon>Bacteria</taxon>
        <taxon>Pseudomonadati</taxon>
        <taxon>Bacteroidota</taxon>
        <taxon>Flavobacteriia</taxon>
        <taxon>Flavobacteriales</taxon>
        <taxon>Flavobacteriaceae</taxon>
        <taxon>Aurantibacter</taxon>
    </lineage>
</organism>
<dbReference type="EMBL" id="PXOQ01000007">
    <property type="protein sequence ID" value="PSG90649.1"/>
    <property type="molecule type" value="Genomic_DNA"/>
</dbReference>
<comment type="similarity">
    <text evidence="1">Belongs to the glycosyl hydrolase 13 family.</text>
</comment>
<feature type="signal peptide" evidence="3">
    <location>
        <begin position="1"/>
        <end position="18"/>
    </location>
</feature>
<dbReference type="OrthoDB" id="9761875at2"/>
<dbReference type="GO" id="GO:0005975">
    <property type="term" value="P:carbohydrate metabolic process"/>
    <property type="evidence" value="ECO:0007669"/>
    <property type="project" value="InterPro"/>
</dbReference>
<gene>
    <name evidence="5" type="ORF">C7H52_05050</name>
</gene>
<dbReference type="AlphaFoldDB" id="A0A2T1NE30"/>
<dbReference type="RefSeq" id="WP_106462790.1">
    <property type="nucleotide sequence ID" value="NZ_PXOQ01000007.1"/>
</dbReference>
<proteinExistence type="inferred from homology"/>
<dbReference type="InterPro" id="IPR014756">
    <property type="entry name" value="Ig_E-set"/>
</dbReference>
<dbReference type="InterPro" id="IPR006047">
    <property type="entry name" value="GH13_cat_dom"/>
</dbReference>
<dbReference type="InterPro" id="IPR013783">
    <property type="entry name" value="Ig-like_fold"/>
</dbReference>
<evidence type="ECO:0000256" key="1">
    <source>
        <dbReference type="ARBA" id="ARBA00008061"/>
    </source>
</evidence>
<comment type="caution">
    <text evidence="5">The sequence shown here is derived from an EMBL/GenBank/DDBJ whole genome shotgun (WGS) entry which is preliminary data.</text>
</comment>
<protein>
    <submittedName>
        <fullName evidence="5">Alpha-amylase</fullName>
    </submittedName>
</protein>
<name>A0A2T1NE30_9FLAO</name>
<reference evidence="5 6" key="1">
    <citation type="submission" date="2018-03" db="EMBL/GenBank/DDBJ databases">
        <title>Mesoflavibacter sp. HG37 and Mesoflavibacter sp. HG96 sp.nov., two marine bacteria isolated from seawater of Western Pacific Ocean.</title>
        <authorList>
            <person name="Cheng H."/>
            <person name="Wu Y.-H."/>
            <person name="Guo L.-L."/>
            <person name="Xu X.-W."/>
        </authorList>
    </citation>
    <scope>NUCLEOTIDE SEQUENCE [LARGE SCALE GENOMIC DNA]</scope>
    <source>
        <strain evidence="5 6">KCTC 32269</strain>
    </source>
</reference>
<feature type="domain" description="Glycosyl hydrolase family 13 catalytic" evidence="4">
    <location>
        <begin position="397"/>
        <end position="783"/>
    </location>
</feature>
<dbReference type="SUPFAM" id="SSF51445">
    <property type="entry name" value="(Trans)glycosidases"/>
    <property type="match status" value="1"/>
</dbReference>
<dbReference type="NCBIfam" id="TIGR04183">
    <property type="entry name" value="Por_Secre_tail"/>
    <property type="match status" value="1"/>
</dbReference>
<dbReference type="Gene3D" id="3.20.20.80">
    <property type="entry name" value="Glycosidases"/>
    <property type="match status" value="1"/>
</dbReference>
<evidence type="ECO:0000313" key="5">
    <source>
        <dbReference type="EMBL" id="PSG90649.1"/>
    </source>
</evidence>
<accession>A0A2T1NE30</accession>
<dbReference type="Pfam" id="PF00128">
    <property type="entry name" value="Alpha-amylase"/>
    <property type="match status" value="1"/>
</dbReference>